<evidence type="ECO:0000256" key="2">
    <source>
        <dbReference type="ARBA" id="ARBA00005466"/>
    </source>
</evidence>
<evidence type="ECO:0000313" key="8">
    <source>
        <dbReference type="EMBL" id="GAT55999.1"/>
    </source>
</evidence>
<keyword evidence="3" id="KW-0285">Flavoprotein</keyword>
<evidence type="ECO:0000256" key="6">
    <source>
        <dbReference type="SAM" id="SignalP"/>
    </source>
</evidence>
<protein>
    <submittedName>
        <fullName evidence="8">FAD-binding domain-containing protein</fullName>
    </submittedName>
</protein>
<dbReference type="InterPro" id="IPR016166">
    <property type="entry name" value="FAD-bd_PCMH"/>
</dbReference>
<comment type="cofactor">
    <cofactor evidence="1">
        <name>FAD</name>
        <dbReference type="ChEBI" id="CHEBI:57692"/>
    </cofactor>
</comment>
<dbReference type="Pfam" id="PF01565">
    <property type="entry name" value="FAD_binding_4"/>
    <property type="match status" value="1"/>
</dbReference>
<keyword evidence="9" id="KW-1185">Reference proteome</keyword>
<feature type="signal peptide" evidence="6">
    <location>
        <begin position="1"/>
        <end position="17"/>
    </location>
</feature>
<evidence type="ECO:0000256" key="3">
    <source>
        <dbReference type="ARBA" id="ARBA00022630"/>
    </source>
</evidence>
<evidence type="ECO:0000313" key="9">
    <source>
        <dbReference type="Proteomes" id="UP000815677"/>
    </source>
</evidence>
<dbReference type="Pfam" id="PF08031">
    <property type="entry name" value="BBE"/>
    <property type="match status" value="1"/>
</dbReference>
<feature type="domain" description="FAD-binding PCMH-type" evidence="7">
    <location>
        <begin position="51"/>
        <end position="223"/>
    </location>
</feature>
<evidence type="ECO:0000259" key="7">
    <source>
        <dbReference type="PROSITE" id="PS51387"/>
    </source>
</evidence>
<name>A0ABQ0LY74_MYCCL</name>
<comment type="similarity">
    <text evidence="2">Belongs to the oxygen-dependent FAD-linked oxidoreductase family.</text>
</comment>
<dbReference type="Gene3D" id="3.30.465.10">
    <property type="match status" value="1"/>
</dbReference>
<feature type="chain" id="PRO_5047517344" evidence="6">
    <location>
        <begin position="18"/>
        <end position="490"/>
    </location>
</feature>
<dbReference type="SUPFAM" id="SSF56176">
    <property type="entry name" value="FAD-binding/transporter-associated domain-like"/>
    <property type="match status" value="1"/>
</dbReference>
<keyword evidence="6" id="KW-0732">Signal</keyword>
<proteinExistence type="inferred from homology"/>
<dbReference type="InterPro" id="IPR016169">
    <property type="entry name" value="FAD-bd_PCMH_sub2"/>
</dbReference>
<organism evidence="8 9">
    <name type="scientific">Mycena chlorophos</name>
    <name type="common">Agaric fungus</name>
    <name type="synonym">Agaricus chlorophos</name>
    <dbReference type="NCBI Taxonomy" id="658473"/>
    <lineage>
        <taxon>Eukaryota</taxon>
        <taxon>Fungi</taxon>
        <taxon>Dikarya</taxon>
        <taxon>Basidiomycota</taxon>
        <taxon>Agaricomycotina</taxon>
        <taxon>Agaricomycetes</taxon>
        <taxon>Agaricomycetidae</taxon>
        <taxon>Agaricales</taxon>
        <taxon>Marasmiineae</taxon>
        <taxon>Mycenaceae</taxon>
        <taxon>Mycena</taxon>
    </lineage>
</organism>
<dbReference type="InterPro" id="IPR050416">
    <property type="entry name" value="FAD-linked_Oxidoreductase"/>
</dbReference>
<sequence>MRGVFPALLLWFSAVYASHGLAPCLSNAGLSFEIAQNSTWAADTTAFNTRLHYVPSAIVYPTTAAGVSSAVKCAVQAGMHVSPLSGGHSYSASGFGAQNGSLVVNFRDMSNIMHDAKTQQATIQSGARLGDVALALNASGRALAHGVCPYVGVGGHSAFGGFGYSSRSWGLLMDQVISVEMVLANGSIVHASSDQNAELFWASRGAAPSFGIITQYTYQTHQAPSSVVRFSFSFSNPSLSPQKFAHVLSAYQDYGGTAPKAMGISANVWDSGRTVELGGYYMGSMVNFNKTATDLLAKTGMPDGWYVQERSWIQALVEVNGGSSLDTTTASDTHTTFYAKSLVSPIASPLSNKSLEWLAGNFTKPLPSGYAWFTQFELWGGGDSAISSIPSTATAYPHRSHLFTMQFYIYQTQSGLWAEDATGFMNDQAEALVDGNPQTVFGAYANYIDPELAGWKDMYYAGNYDRLEVLRKAVDPDGVFMKPQSIGPSS</sequence>
<dbReference type="PANTHER" id="PTHR42973:SF39">
    <property type="entry name" value="FAD-BINDING PCMH-TYPE DOMAIN-CONTAINING PROTEIN"/>
    <property type="match status" value="1"/>
</dbReference>
<keyword evidence="5" id="KW-0560">Oxidoreductase</keyword>
<dbReference type="Gene3D" id="3.40.462.20">
    <property type="match status" value="1"/>
</dbReference>
<dbReference type="PROSITE" id="PS51387">
    <property type="entry name" value="FAD_PCMH"/>
    <property type="match status" value="1"/>
</dbReference>
<dbReference type="InterPro" id="IPR036318">
    <property type="entry name" value="FAD-bd_PCMH-like_sf"/>
</dbReference>
<dbReference type="InterPro" id="IPR006094">
    <property type="entry name" value="Oxid_FAD_bind_N"/>
</dbReference>
<evidence type="ECO:0000256" key="1">
    <source>
        <dbReference type="ARBA" id="ARBA00001974"/>
    </source>
</evidence>
<evidence type="ECO:0000256" key="4">
    <source>
        <dbReference type="ARBA" id="ARBA00022827"/>
    </source>
</evidence>
<reference evidence="8" key="1">
    <citation type="submission" date="2014-09" db="EMBL/GenBank/DDBJ databases">
        <title>Genome sequence of the luminous mushroom Mycena chlorophos for searching fungal bioluminescence genes.</title>
        <authorList>
            <person name="Tanaka Y."/>
            <person name="Kasuga D."/>
            <person name="Oba Y."/>
            <person name="Hase S."/>
            <person name="Sato K."/>
            <person name="Oba Y."/>
            <person name="Sakakibara Y."/>
        </authorList>
    </citation>
    <scope>NUCLEOTIDE SEQUENCE</scope>
</reference>
<evidence type="ECO:0000256" key="5">
    <source>
        <dbReference type="ARBA" id="ARBA00023002"/>
    </source>
</evidence>
<dbReference type="Proteomes" id="UP000815677">
    <property type="component" value="Unassembled WGS sequence"/>
</dbReference>
<dbReference type="EMBL" id="DF849197">
    <property type="protein sequence ID" value="GAT55999.1"/>
    <property type="molecule type" value="Genomic_DNA"/>
</dbReference>
<dbReference type="InterPro" id="IPR012951">
    <property type="entry name" value="BBE"/>
</dbReference>
<dbReference type="PANTHER" id="PTHR42973">
    <property type="entry name" value="BINDING OXIDOREDUCTASE, PUTATIVE (AFU_ORTHOLOGUE AFUA_1G17690)-RELATED"/>
    <property type="match status" value="1"/>
</dbReference>
<accession>A0ABQ0LY74</accession>
<gene>
    <name evidence="8" type="ORF">MCHLO_12710</name>
</gene>
<keyword evidence="4" id="KW-0274">FAD</keyword>